<evidence type="ECO:0000256" key="16">
    <source>
        <dbReference type="SAM" id="SignalP"/>
    </source>
</evidence>
<name>A0A6A5ZHF5_9PLEO</name>
<evidence type="ECO:0000313" key="19">
    <source>
        <dbReference type="Proteomes" id="UP000799770"/>
    </source>
</evidence>
<evidence type="ECO:0000256" key="4">
    <source>
        <dbReference type="ARBA" id="ARBA00022723"/>
    </source>
</evidence>
<keyword evidence="6" id="KW-0136">Cellulose degradation</keyword>
<keyword evidence="12" id="KW-0624">Polysaccharide degradation</keyword>
<dbReference type="Pfam" id="PF03443">
    <property type="entry name" value="AA9"/>
    <property type="match status" value="1"/>
</dbReference>
<sequence>MSFKIQAAALLGALASTASAHGHISGIIADGTYYQGYDPSMQYQSPPPSVVGWSCPECLDNSFVDPTMYTTSDIACHKNATVGGTSASVAAGGKVEFQWTTWPDSHKGPVLTYMAKVDEFASATAADLSFFKIDESGYTDGTWAATTLIANNNSWTVTIPSTLAAGNYVLRHEIIALHSAGQEDGAQNYPGCVNVAVTNAGAAAPSSESATKFYTPTDPGILVNIYSDLTTYDIPGPALWDGASSGDDQGNSSERAAASSAVVVSSTAVVASSAATSIAAVEVTSSAVASMSVVTSTIISTSVSLEQAVQSTSATPITTAAAAATSDALAPIISQVGTITHGIHIRLAS</sequence>
<keyword evidence="10" id="KW-1015">Disulfide bond</keyword>
<comment type="similarity">
    <text evidence="13">Belongs to the polysaccharide monooxygenase AA9 family.</text>
</comment>
<dbReference type="PANTHER" id="PTHR33353:SF10">
    <property type="entry name" value="ENDO-BETA-1,4-GLUCANASE D"/>
    <property type="match status" value="1"/>
</dbReference>
<dbReference type="AlphaFoldDB" id="A0A6A5ZHF5"/>
<dbReference type="PANTHER" id="PTHR33353">
    <property type="entry name" value="PUTATIVE (AFU_ORTHOLOGUE AFUA_1G12560)-RELATED"/>
    <property type="match status" value="1"/>
</dbReference>
<evidence type="ECO:0000256" key="14">
    <source>
        <dbReference type="ARBA" id="ARBA00045077"/>
    </source>
</evidence>
<evidence type="ECO:0000256" key="5">
    <source>
        <dbReference type="ARBA" id="ARBA00022729"/>
    </source>
</evidence>
<dbReference type="EMBL" id="ML977316">
    <property type="protein sequence ID" value="KAF2118909.1"/>
    <property type="molecule type" value="Genomic_DNA"/>
</dbReference>
<keyword evidence="9" id="KW-0503">Monooxygenase</keyword>
<keyword evidence="7" id="KW-0560">Oxidoreductase</keyword>
<feature type="signal peptide" evidence="16">
    <location>
        <begin position="1"/>
        <end position="20"/>
    </location>
</feature>
<evidence type="ECO:0000256" key="2">
    <source>
        <dbReference type="ARBA" id="ARBA00004613"/>
    </source>
</evidence>
<evidence type="ECO:0000256" key="13">
    <source>
        <dbReference type="ARBA" id="ARBA00044502"/>
    </source>
</evidence>
<evidence type="ECO:0000256" key="15">
    <source>
        <dbReference type="ARBA" id="ARBA00047174"/>
    </source>
</evidence>
<dbReference type="GO" id="GO:0004497">
    <property type="term" value="F:monooxygenase activity"/>
    <property type="evidence" value="ECO:0007669"/>
    <property type="project" value="UniProtKB-KW"/>
</dbReference>
<evidence type="ECO:0000256" key="6">
    <source>
        <dbReference type="ARBA" id="ARBA00023001"/>
    </source>
</evidence>
<proteinExistence type="inferred from homology"/>
<dbReference type="CDD" id="cd21175">
    <property type="entry name" value="LPMO_AA9"/>
    <property type="match status" value="1"/>
</dbReference>
<evidence type="ECO:0000256" key="8">
    <source>
        <dbReference type="ARBA" id="ARBA00023008"/>
    </source>
</evidence>
<comment type="catalytic activity">
    <reaction evidence="14">
        <text>[(1-&gt;4)-beta-D-glucosyl]n+m + reduced acceptor + O2 = 4-dehydro-beta-D-glucosyl-[(1-&gt;4)-beta-D-glucosyl]n-1 + [(1-&gt;4)-beta-D-glucosyl]m + acceptor + H2O.</text>
        <dbReference type="EC" id="1.14.99.56"/>
    </reaction>
</comment>
<gene>
    <name evidence="18" type="ORF">BDV96DRAFT_610788</name>
</gene>
<feature type="domain" description="Auxiliary Activity family 9 catalytic" evidence="17">
    <location>
        <begin position="21"/>
        <end position="230"/>
    </location>
</feature>
<dbReference type="EC" id="1.14.99.56" evidence="15"/>
<dbReference type="Proteomes" id="UP000799770">
    <property type="component" value="Unassembled WGS sequence"/>
</dbReference>
<dbReference type="GO" id="GO:0005576">
    <property type="term" value="C:extracellular region"/>
    <property type="evidence" value="ECO:0007669"/>
    <property type="project" value="UniProtKB-SubCell"/>
</dbReference>
<evidence type="ECO:0000256" key="10">
    <source>
        <dbReference type="ARBA" id="ARBA00023157"/>
    </source>
</evidence>
<keyword evidence="19" id="KW-1185">Reference proteome</keyword>
<dbReference type="InterPro" id="IPR005103">
    <property type="entry name" value="AA9_LPMO"/>
</dbReference>
<dbReference type="GO" id="GO:0030245">
    <property type="term" value="P:cellulose catabolic process"/>
    <property type="evidence" value="ECO:0007669"/>
    <property type="project" value="UniProtKB-KW"/>
</dbReference>
<evidence type="ECO:0000256" key="1">
    <source>
        <dbReference type="ARBA" id="ARBA00001973"/>
    </source>
</evidence>
<evidence type="ECO:0000313" key="18">
    <source>
        <dbReference type="EMBL" id="KAF2118909.1"/>
    </source>
</evidence>
<evidence type="ECO:0000256" key="11">
    <source>
        <dbReference type="ARBA" id="ARBA00023277"/>
    </source>
</evidence>
<organism evidence="18 19">
    <name type="scientific">Lophiotrema nucula</name>
    <dbReference type="NCBI Taxonomy" id="690887"/>
    <lineage>
        <taxon>Eukaryota</taxon>
        <taxon>Fungi</taxon>
        <taxon>Dikarya</taxon>
        <taxon>Ascomycota</taxon>
        <taxon>Pezizomycotina</taxon>
        <taxon>Dothideomycetes</taxon>
        <taxon>Pleosporomycetidae</taxon>
        <taxon>Pleosporales</taxon>
        <taxon>Lophiotremataceae</taxon>
        <taxon>Lophiotrema</taxon>
    </lineage>
</organism>
<dbReference type="GO" id="GO:0016787">
    <property type="term" value="F:hydrolase activity"/>
    <property type="evidence" value="ECO:0007669"/>
    <property type="project" value="UniProtKB-KW"/>
</dbReference>
<evidence type="ECO:0000256" key="12">
    <source>
        <dbReference type="ARBA" id="ARBA00023326"/>
    </source>
</evidence>
<accession>A0A6A5ZHF5</accession>
<feature type="chain" id="PRO_5025483575" description="lytic cellulose monooxygenase (C4-dehydrogenating)" evidence="16">
    <location>
        <begin position="21"/>
        <end position="349"/>
    </location>
</feature>
<keyword evidence="8" id="KW-0186">Copper</keyword>
<keyword evidence="11" id="KW-0119">Carbohydrate metabolism</keyword>
<dbReference type="InterPro" id="IPR049892">
    <property type="entry name" value="AA9"/>
</dbReference>
<evidence type="ECO:0000256" key="3">
    <source>
        <dbReference type="ARBA" id="ARBA00022525"/>
    </source>
</evidence>
<reference evidence="18" key="1">
    <citation type="journal article" date="2020" name="Stud. Mycol.">
        <title>101 Dothideomycetes genomes: a test case for predicting lifestyles and emergence of pathogens.</title>
        <authorList>
            <person name="Haridas S."/>
            <person name="Albert R."/>
            <person name="Binder M."/>
            <person name="Bloem J."/>
            <person name="Labutti K."/>
            <person name="Salamov A."/>
            <person name="Andreopoulos B."/>
            <person name="Baker S."/>
            <person name="Barry K."/>
            <person name="Bills G."/>
            <person name="Bluhm B."/>
            <person name="Cannon C."/>
            <person name="Castanera R."/>
            <person name="Culley D."/>
            <person name="Daum C."/>
            <person name="Ezra D."/>
            <person name="Gonzalez J."/>
            <person name="Henrissat B."/>
            <person name="Kuo A."/>
            <person name="Liang C."/>
            <person name="Lipzen A."/>
            <person name="Lutzoni F."/>
            <person name="Magnuson J."/>
            <person name="Mondo S."/>
            <person name="Nolan M."/>
            <person name="Ohm R."/>
            <person name="Pangilinan J."/>
            <person name="Park H.-J."/>
            <person name="Ramirez L."/>
            <person name="Alfaro M."/>
            <person name="Sun H."/>
            <person name="Tritt A."/>
            <person name="Yoshinaga Y."/>
            <person name="Zwiers L.-H."/>
            <person name="Turgeon B."/>
            <person name="Goodwin S."/>
            <person name="Spatafora J."/>
            <person name="Crous P."/>
            <person name="Grigoriev I."/>
        </authorList>
    </citation>
    <scope>NUCLEOTIDE SEQUENCE</scope>
    <source>
        <strain evidence="18">CBS 627.86</strain>
    </source>
</reference>
<evidence type="ECO:0000256" key="9">
    <source>
        <dbReference type="ARBA" id="ARBA00023033"/>
    </source>
</evidence>
<evidence type="ECO:0000256" key="7">
    <source>
        <dbReference type="ARBA" id="ARBA00023002"/>
    </source>
</evidence>
<protein>
    <recommendedName>
        <fullName evidence="15">lytic cellulose monooxygenase (C4-dehydrogenating)</fullName>
        <ecNumber evidence="15">1.14.99.56</ecNumber>
    </recommendedName>
</protein>
<keyword evidence="3" id="KW-0964">Secreted</keyword>
<dbReference type="Gene3D" id="2.70.50.70">
    <property type="match status" value="1"/>
</dbReference>
<evidence type="ECO:0000259" key="17">
    <source>
        <dbReference type="Pfam" id="PF03443"/>
    </source>
</evidence>
<keyword evidence="4" id="KW-0479">Metal-binding</keyword>
<keyword evidence="18" id="KW-0378">Hydrolase</keyword>
<dbReference type="GO" id="GO:0046872">
    <property type="term" value="F:metal ion binding"/>
    <property type="evidence" value="ECO:0007669"/>
    <property type="project" value="UniProtKB-KW"/>
</dbReference>
<dbReference type="OrthoDB" id="4849160at2759"/>
<keyword evidence="5 16" id="KW-0732">Signal</keyword>
<comment type="subcellular location">
    <subcellularLocation>
        <location evidence="2">Secreted</location>
    </subcellularLocation>
</comment>
<comment type="cofactor">
    <cofactor evidence="1">
        <name>Cu(2+)</name>
        <dbReference type="ChEBI" id="CHEBI:29036"/>
    </cofactor>
</comment>